<dbReference type="Gene3D" id="3.10.450.50">
    <property type="match status" value="1"/>
</dbReference>
<protein>
    <recommendedName>
        <fullName evidence="2">SnoaL-like domain-containing protein</fullName>
    </recommendedName>
</protein>
<dbReference type="SUPFAM" id="SSF54427">
    <property type="entry name" value="NTF2-like"/>
    <property type="match status" value="1"/>
</dbReference>
<dbReference type="InterPro" id="IPR032710">
    <property type="entry name" value="NTF2-like_dom_sf"/>
</dbReference>
<dbReference type="Pfam" id="PF13577">
    <property type="entry name" value="SnoaL_4"/>
    <property type="match status" value="1"/>
</dbReference>
<keyword evidence="4" id="KW-1185">Reference proteome</keyword>
<evidence type="ECO:0000313" key="3">
    <source>
        <dbReference type="EMBL" id="AXV08912.1"/>
    </source>
</evidence>
<dbReference type="RefSeq" id="WP_164710844.1">
    <property type="nucleotide sequence ID" value="NZ_CAXIBR010000013.1"/>
</dbReference>
<dbReference type="AlphaFoldDB" id="A0A346Y365"/>
<proteinExistence type="predicted"/>
<evidence type="ECO:0000313" key="4">
    <source>
        <dbReference type="Proteomes" id="UP000264006"/>
    </source>
</evidence>
<dbReference type="InterPro" id="IPR037401">
    <property type="entry name" value="SnoaL-like"/>
</dbReference>
<dbReference type="NCBIfam" id="TIGR02246">
    <property type="entry name" value="SgcJ/EcaC family oxidoreductase"/>
    <property type="match status" value="1"/>
</dbReference>
<feature type="domain" description="SnoaL-like" evidence="2">
    <location>
        <begin position="3"/>
        <end position="123"/>
    </location>
</feature>
<dbReference type="Proteomes" id="UP000264006">
    <property type="component" value="Chromosome"/>
</dbReference>
<reference evidence="3 4" key="1">
    <citation type="submission" date="2018-09" db="EMBL/GenBank/DDBJ databases">
        <title>Complete genome sequence of Euzebya sp. DY32-46 isolated from seawater of Pacific Ocean.</title>
        <authorList>
            <person name="Xu L."/>
            <person name="Wu Y.-H."/>
            <person name="Xu X.-W."/>
        </authorList>
    </citation>
    <scope>NUCLEOTIDE SEQUENCE [LARGE SCALE GENOMIC DNA]</scope>
    <source>
        <strain evidence="3 4">DY32-46</strain>
    </source>
</reference>
<feature type="compositionally biased region" description="Basic and acidic residues" evidence="1">
    <location>
        <begin position="146"/>
        <end position="156"/>
    </location>
</feature>
<dbReference type="EMBL" id="CP031165">
    <property type="protein sequence ID" value="AXV08912.1"/>
    <property type="molecule type" value="Genomic_DNA"/>
</dbReference>
<name>A0A346Y365_9ACTN</name>
<gene>
    <name evidence="3" type="ORF">DVS28_a4245</name>
</gene>
<dbReference type="CDD" id="cd00531">
    <property type="entry name" value="NTF2_like"/>
    <property type="match status" value="1"/>
</dbReference>
<feature type="region of interest" description="Disordered" evidence="1">
    <location>
        <begin position="130"/>
        <end position="156"/>
    </location>
</feature>
<evidence type="ECO:0000259" key="2">
    <source>
        <dbReference type="Pfam" id="PF13577"/>
    </source>
</evidence>
<organism evidence="3 4">
    <name type="scientific">Euzebya pacifica</name>
    <dbReference type="NCBI Taxonomy" id="1608957"/>
    <lineage>
        <taxon>Bacteria</taxon>
        <taxon>Bacillati</taxon>
        <taxon>Actinomycetota</taxon>
        <taxon>Nitriliruptoria</taxon>
        <taxon>Euzebyales</taxon>
    </lineage>
</organism>
<accession>A0A346Y365</accession>
<evidence type="ECO:0000256" key="1">
    <source>
        <dbReference type="SAM" id="MobiDB-lite"/>
    </source>
</evidence>
<dbReference type="InterPro" id="IPR011944">
    <property type="entry name" value="Steroid_delta5-4_isomerase"/>
</dbReference>
<sequence length="156" mass="17598">MTDLAAIREVEQVFVTYFDRVDAKDPEGAAAVFAEDARIDIMTGRVVEGRDAYARTLAAVLGQYGRTSHHVSNFQVTVDGDRAELMAYVDAVHRMKSDGRIWQLWARIVDVLERRDGEWTVVEHTLHGVDSEPPWDAIPDDWYPGHPDRPFADTAS</sequence>
<dbReference type="KEGG" id="euz:DVS28_a4245"/>